<dbReference type="AlphaFoldDB" id="A0A1X0SC50"/>
<comment type="similarity">
    <text evidence="6">Belongs to the UTP23/FCF1 family. UTP23 subfamily.</text>
</comment>
<evidence type="ECO:0000256" key="7">
    <source>
        <dbReference type="ARBA" id="ARBA00076388"/>
    </source>
</evidence>
<evidence type="ECO:0000256" key="4">
    <source>
        <dbReference type="ARBA" id="ARBA00023242"/>
    </source>
</evidence>
<dbReference type="Pfam" id="PF24779">
    <property type="entry name" value="UTP23_sensor"/>
    <property type="match status" value="1"/>
</dbReference>
<evidence type="ECO:0000256" key="3">
    <source>
        <dbReference type="ARBA" id="ARBA00022552"/>
    </source>
</evidence>
<dbReference type="VEuPathDB" id="FungiDB:BCV72DRAFT_171421"/>
<evidence type="ECO:0000256" key="8">
    <source>
        <dbReference type="SAM" id="MobiDB-lite"/>
    </source>
</evidence>
<dbReference type="OMA" id="CCMQALY"/>
<evidence type="ECO:0000313" key="11">
    <source>
        <dbReference type="Proteomes" id="UP000242381"/>
    </source>
</evidence>
<evidence type="ECO:0000313" key="10">
    <source>
        <dbReference type="EMBL" id="ORE21708.1"/>
    </source>
</evidence>
<evidence type="ECO:0000256" key="5">
    <source>
        <dbReference type="ARBA" id="ARBA00037300"/>
    </source>
</evidence>
<evidence type="ECO:0000256" key="1">
    <source>
        <dbReference type="ARBA" id="ARBA00004604"/>
    </source>
</evidence>
<dbReference type="Gene3D" id="3.40.50.1010">
    <property type="entry name" value="5'-nuclease"/>
    <property type="match status" value="1"/>
</dbReference>
<dbReference type="CDD" id="cd08553">
    <property type="entry name" value="PIN_Fcf1-like"/>
    <property type="match status" value="1"/>
</dbReference>
<comment type="function">
    <text evidence="5">Involved in rRNA-processing and ribosome biogenesis.</text>
</comment>
<proteinExistence type="inferred from homology"/>
<evidence type="ECO:0000256" key="6">
    <source>
        <dbReference type="ARBA" id="ARBA00038503"/>
    </source>
</evidence>
<evidence type="ECO:0000256" key="2">
    <source>
        <dbReference type="ARBA" id="ARBA00022517"/>
    </source>
</evidence>
<dbReference type="InterPro" id="IPR057776">
    <property type="entry name" value="UTP23_sensor"/>
</dbReference>
<dbReference type="GO" id="GO:0032040">
    <property type="term" value="C:small-subunit processome"/>
    <property type="evidence" value="ECO:0007669"/>
    <property type="project" value="InterPro"/>
</dbReference>
<feature type="compositionally biased region" description="Basic and acidic residues" evidence="8">
    <location>
        <begin position="163"/>
        <end position="194"/>
    </location>
</feature>
<name>A0A1X0SC50_RHIZD</name>
<protein>
    <recommendedName>
        <fullName evidence="7">U three protein 23</fullName>
    </recommendedName>
</protein>
<dbReference type="GO" id="GO:0006364">
    <property type="term" value="P:rRNA processing"/>
    <property type="evidence" value="ECO:0007669"/>
    <property type="project" value="UniProtKB-KW"/>
</dbReference>
<reference evidence="10 11" key="1">
    <citation type="journal article" date="2016" name="Proc. Natl. Acad. Sci. U.S.A.">
        <title>Lipid metabolic changes in an early divergent fungus govern the establishment of a mutualistic symbiosis with endobacteria.</title>
        <authorList>
            <person name="Lastovetsky O.A."/>
            <person name="Gaspar M.L."/>
            <person name="Mondo S.J."/>
            <person name="LaButti K.M."/>
            <person name="Sandor L."/>
            <person name="Grigoriev I.V."/>
            <person name="Henry S.A."/>
            <person name="Pawlowska T.E."/>
        </authorList>
    </citation>
    <scope>NUCLEOTIDE SEQUENCE [LARGE SCALE GENOMIC DNA]</scope>
    <source>
        <strain evidence="10 11">ATCC 11559</strain>
    </source>
</reference>
<organism evidence="10 11">
    <name type="scientific">Rhizopus microsporus</name>
    <dbReference type="NCBI Taxonomy" id="58291"/>
    <lineage>
        <taxon>Eukaryota</taxon>
        <taxon>Fungi</taxon>
        <taxon>Fungi incertae sedis</taxon>
        <taxon>Mucoromycota</taxon>
        <taxon>Mucoromycotina</taxon>
        <taxon>Mucoromycetes</taxon>
        <taxon>Mucorales</taxon>
        <taxon>Mucorineae</taxon>
        <taxon>Rhizopodaceae</taxon>
        <taxon>Rhizopus</taxon>
    </lineage>
</organism>
<sequence length="229" mass="25959">MGISAKKQKTIRKTVHSYCVGFGFRPPYQVLLDGEFCRAALEKQVYVKDAIPDLLGGLTRIVVTECILQDIKSKGHDYTSALVLAKKFETRKCPHQKEKKLVSASECIKDLVSTNNPEHFFLAIGDNQLKNAMRKIPGVPIVIVNTRKKGVGLEEMTARSKQALKEREEEKMKPLDKETARLKRKLEEEENKDKKPIKKKKVKGVNPLAMKKKKKKTPPPPPKKTTTKK</sequence>
<keyword evidence="4" id="KW-0539">Nucleus</keyword>
<feature type="domain" description="UTP23 sensor motif region" evidence="9">
    <location>
        <begin position="198"/>
        <end position="215"/>
    </location>
</feature>
<dbReference type="SUPFAM" id="SSF88723">
    <property type="entry name" value="PIN domain-like"/>
    <property type="match status" value="1"/>
</dbReference>
<dbReference type="InterPro" id="IPR029060">
    <property type="entry name" value="PIN-like_dom_sf"/>
</dbReference>
<gene>
    <name evidence="10" type="ORF">BCV71DRAFT_232059</name>
</gene>
<accession>A0A1X0SC50</accession>
<dbReference type="InterPro" id="IPR006984">
    <property type="entry name" value="Fcf1/UTP23"/>
</dbReference>
<evidence type="ECO:0000259" key="9">
    <source>
        <dbReference type="Pfam" id="PF24779"/>
    </source>
</evidence>
<feature type="region of interest" description="Disordered" evidence="8">
    <location>
        <begin position="155"/>
        <end position="229"/>
    </location>
</feature>
<dbReference type="EMBL" id="KV921275">
    <property type="protein sequence ID" value="ORE21708.1"/>
    <property type="molecule type" value="Genomic_DNA"/>
</dbReference>
<dbReference type="Proteomes" id="UP000242381">
    <property type="component" value="Unassembled WGS sequence"/>
</dbReference>
<comment type="subcellular location">
    <subcellularLocation>
        <location evidence="1">Nucleus</location>
        <location evidence="1">Nucleolus</location>
    </subcellularLocation>
</comment>
<keyword evidence="2" id="KW-0690">Ribosome biogenesis</keyword>
<dbReference type="PANTHER" id="PTHR12416">
    <property type="entry name" value="RRNA-PROCESSING PROTEIN UTP23 HOMOLOG"/>
    <property type="match status" value="1"/>
</dbReference>
<dbReference type="FunFam" id="3.40.50.1010:FF:000006">
    <property type="entry name" value="rRNA-processing protein UTP23 homolog"/>
    <property type="match status" value="1"/>
</dbReference>
<keyword evidence="3" id="KW-0698">rRNA processing</keyword>
<dbReference type="Pfam" id="PF04900">
    <property type="entry name" value="Fcf1"/>
    <property type="match status" value="1"/>
</dbReference>